<proteinExistence type="predicted"/>
<sequence length="112" mass="11940">MEALPTTPTQRHNATAPLTPDSDCVAARTRSRTPHAPSAHVELADCTPRKLAYAAAGGAHAWSPQRMLLYAGALAVAGTAHAYDLVNRCFVAGVVLAIIAEQGNRWRLRRGL</sequence>
<name>A0AAW1SGD8_9CHLO</name>
<reference evidence="2 3" key="1">
    <citation type="journal article" date="2024" name="Nat. Commun.">
        <title>Phylogenomics reveals the evolutionary origins of lichenization in chlorophyte algae.</title>
        <authorList>
            <person name="Puginier C."/>
            <person name="Libourel C."/>
            <person name="Otte J."/>
            <person name="Skaloud P."/>
            <person name="Haon M."/>
            <person name="Grisel S."/>
            <person name="Petersen M."/>
            <person name="Berrin J.G."/>
            <person name="Delaux P.M."/>
            <person name="Dal Grande F."/>
            <person name="Keller J."/>
        </authorList>
    </citation>
    <scope>NUCLEOTIDE SEQUENCE [LARGE SCALE GENOMIC DNA]</scope>
    <source>
        <strain evidence="2 3">SAG 245.80</strain>
    </source>
</reference>
<dbReference type="EMBL" id="JALJOU010000003">
    <property type="protein sequence ID" value="KAK9845348.1"/>
    <property type="molecule type" value="Genomic_DNA"/>
</dbReference>
<evidence type="ECO:0000313" key="3">
    <source>
        <dbReference type="Proteomes" id="UP001445335"/>
    </source>
</evidence>
<evidence type="ECO:0000313" key="2">
    <source>
        <dbReference type="EMBL" id="KAK9845348.1"/>
    </source>
</evidence>
<protein>
    <submittedName>
        <fullName evidence="2">Uncharacterized protein</fullName>
    </submittedName>
</protein>
<evidence type="ECO:0000256" key="1">
    <source>
        <dbReference type="SAM" id="MobiDB-lite"/>
    </source>
</evidence>
<feature type="compositionally biased region" description="Polar residues" evidence="1">
    <location>
        <begin position="1"/>
        <end position="13"/>
    </location>
</feature>
<gene>
    <name evidence="2" type="ORF">WJX81_004085</name>
</gene>
<dbReference type="AlphaFoldDB" id="A0AAW1SGD8"/>
<comment type="caution">
    <text evidence="2">The sequence shown here is derived from an EMBL/GenBank/DDBJ whole genome shotgun (WGS) entry which is preliminary data.</text>
</comment>
<accession>A0AAW1SGD8</accession>
<dbReference type="Proteomes" id="UP001445335">
    <property type="component" value="Unassembled WGS sequence"/>
</dbReference>
<feature type="region of interest" description="Disordered" evidence="1">
    <location>
        <begin position="1"/>
        <end position="22"/>
    </location>
</feature>
<organism evidence="2 3">
    <name type="scientific">Elliptochloris bilobata</name>
    <dbReference type="NCBI Taxonomy" id="381761"/>
    <lineage>
        <taxon>Eukaryota</taxon>
        <taxon>Viridiplantae</taxon>
        <taxon>Chlorophyta</taxon>
        <taxon>core chlorophytes</taxon>
        <taxon>Trebouxiophyceae</taxon>
        <taxon>Trebouxiophyceae incertae sedis</taxon>
        <taxon>Elliptochloris clade</taxon>
        <taxon>Elliptochloris</taxon>
    </lineage>
</organism>
<keyword evidence="3" id="KW-1185">Reference proteome</keyword>